<dbReference type="AlphaFoldDB" id="A0A1E5LBC7"/>
<evidence type="ECO:0000256" key="4">
    <source>
        <dbReference type="ARBA" id="ARBA00022679"/>
    </source>
</evidence>
<dbReference type="GO" id="GO:0042802">
    <property type="term" value="F:identical protein binding"/>
    <property type="evidence" value="ECO:0007669"/>
    <property type="project" value="TreeGrafter"/>
</dbReference>
<evidence type="ECO:0000256" key="3">
    <source>
        <dbReference type="ARBA" id="ARBA00022553"/>
    </source>
</evidence>
<dbReference type="GO" id="GO:0000155">
    <property type="term" value="F:phosphorelay sensor kinase activity"/>
    <property type="evidence" value="ECO:0007669"/>
    <property type="project" value="InterPro"/>
</dbReference>
<evidence type="ECO:0000259" key="10">
    <source>
        <dbReference type="PROSITE" id="PS50109"/>
    </source>
</evidence>
<evidence type="ECO:0000256" key="1">
    <source>
        <dbReference type="ARBA" id="ARBA00000085"/>
    </source>
</evidence>
<keyword evidence="5" id="KW-0547">Nucleotide-binding</keyword>
<dbReference type="SUPFAM" id="SSF55874">
    <property type="entry name" value="ATPase domain of HSP90 chaperone/DNA topoisomerase II/histidine kinase"/>
    <property type="match status" value="1"/>
</dbReference>
<comment type="caution">
    <text evidence="11">The sequence shown here is derived from an EMBL/GenBank/DDBJ whole genome shotgun (WGS) entry which is preliminary data.</text>
</comment>
<evidence type="ECO:0000313" key="11">
    <source>
        <dbReference type="EMBL" id="OEH91376.1"/>
    </source>
</evidence>
<organism evidence="11 12">
    <name type="scientific">Bacillus solimangrovi</name>
    <dbReference type="NCBI Taxonomy" id="1305675"/>
    <lineage>
        <taxon>Bacteria</taxon>
        <taxon>Bacillati</taxon>
        <taxon>Bacillota</taxon>
        <taxon>Bacilli</taxon>
        <taxon>Bacillales</taxon>
        <taxon>Bacillaceae</taxon>
        <taxon>Bacillus</taxon>
    </lineage>
</organism>
<dbReference type="InterPro" id="IPR039506">
    <property type="entry name" value="SPOB_a"/>
</dbReference>
<keyword evidence="8" id="KW-0902">Two-component regulatory system</keyword>
<accession>A0A1E5LBC7</accession>
<keyword evidence="7" id="KW-0067">ATP-binding</keyword>
<proteinExistence type="predicted"/>
<dbReference type="InterPro" id="IPR016120">
    <property type="entry name" value="Sig_transdc_His_kin_SpoOB"/>
</dbReference>
<dbReference type="InterPro" id="IPR036890">
    <property type="entry name" value="HATPase_C_sf"/>
</dbReference>
<evidence type="ECO:0000256" key="9">
    <source>
        <dbReference type="SAM" id="Phobius"/>
    </source>
</evidence>
<dbReference type="Gene3D" id="3.30.565.10">
    <property type="entry name" value="Histidine kinase-like ATPase, C-terminal domain"/>
    <property type="match status" value="1"/>
</dbReference>
<keyword evidence="9" id="KW-1133">Transmembrane helix</keyword>
<dbReference type="InterPro" id="IPR004358">
    <property type="entry name" value="Sig_transdc_His_kin-like_C"/>
</dbReference>
<dbReference type="STRING" id="1305675.BFG57_05790"/>
<evidence type="ECO:0000256" key="7">
    <source>
        <dbReference type="ARBA" id="ARBA00022840"/>
    </source>
</evidence>
<protein>
    <recommendedName>
        <fullName evidence="2">histidine kinase</fullName>
        <ecNumber evidence="2">2.7.13.3</ecNumber>
    </recommendedName>
</protein>
<dbReference type="SUPFAM" id="SSF55890">
    <property type="entry name" value="Sporulation response regulatory protein Spo0B"/>
    <property type="match status" value="1"/>
</dbReference>
<evidence type="ECO:0000313" key="12">
    <source>
        <dbReference type="Proteomes" id="UP000095209"/>
    </source>
</evidence>
<dbReference type="PRINTS" id="PR00344">
    <property type="entry name" value="BCTRLSENSOR"/>
</dbReference>
<keyword evidence="9" id="KW-0472">Membrane</keyword>
<dbReference type="PANTHER" id="PTHR40448">
    <property type="entry name" value="TWO-COMPONENT SENSOR HISTIDINE KINASE"/>
    <property type="match status" value="1"/>
</dbReference>
<reference evidence="11 12" key="1">
    <citation type="submission" date="2016-08" db="EMBL/GenBank/DDBJ databases">
        <title>Genome of Bacillus solimangrovi GH2-4.</title>
        <authorList>
            <person name="Lim S."/>
            <person name="Kim B.-C."/>
        </authorList>
    </citation>
    <scope>NUCLEOTIDE SEQUENCE [LARGE SCALE GENOMIC DNA]</scope>
    <source>
        <strain evidence="11 12">GH2-4</strain>
    </source>
</reference>
<feature type="transmembrane region" description="Helical" evidence="9">
    <location>
        <begin position="6"/>
        <end position="25"/>
    </location>
</feature>
<dbReference type="Gene3D" id="1.10.287.130">
    <property type="match status" value="1"/>
</dbReference>
<comment type="catalytic activity">
    <reaction evidence="1">
        <text>ATP + protein L-histidine = ADP + protein N-phospho-L-histidine.</text>
        <dbReference type="EC" id="2.7.13.3"/>
    </reaction>
</comment>
<dbReference type="EC" id="2.7.13.3" evidence="2"/>
<keyword evidence="4" id="KW-0808">Transferase</keyword>
<keyword evidence="12" id="KW-1185">Reference proteome</keyword>
<dbReference type="Pfam" id="PF02518">
    <property type="entry name" value="HATPase_c"/>
    <property type="match status" value="1"/>
</dbReference>
<keyword evidence="3" id="KW-0597">Phosphoprotein</keyword>
<dbReference type="PROSITE" id="PS50109">
    <property type="entry name" value="HIS_KIN"/>
    <property type="match status" value="1"/>
</dbReference>
<dbReference type="InterPro" id="IPR005467">
    <property type="entry name" value="His_kinase_dom"/>
</dbReference>
<dbReference type="PANTHER" id="PTHR40448:SF1">
    <property type="entry name" value="TWO-COMPONENT SENSOR HISTIDINE KINASE"/>
    <property type="match status" value="1"/>
</dbReference>
<feature type="transmembrane region" description="Helical" evidence="9">
    <location>
        <begin position="194"/>
        <end position="212"/>
    </location>
</feature>
<feature type="transmembrane region" description="Helical" evidence="9">
    <location>
        <begin position="60"/>
        <end position="77"/>
    </location>
</feature>
<keyword evidence="9" id="KW-0812">Transmembrane</keyword>
<dbReference type="OrthoDB" id="3173688at2"/>
<evidence type="ECO:0000256" key="5">
    <source>
        <dbReference type="ARBA" id="ARBA00022741"/>
    </source>
</evidence>
<keyword evidence="6" id="KW-0418">Kinase</keyword>
<dbReference type="EMBL" id="MJEH01000062">
    <property type="protein sequence ID" value="OEH91376.1"/>
    <property type="molecule type" value="Genomic_DNA"/>
</dbReference>
<name>A0A1E5LBC7_9BACI</name>
<dbReference type="RefSeq" id="WP_069718636.1">
    <property type="nucleotide sequence ID" value="NZ_MJEH01000062.1"/>
</dbReference>
<feature type="transmembrane region" description="Helical" evidence="9">
    <location>
        <begin position="162"/>
        <end position="182"/>
    </location>
</feature>
<dbReference type="InterPro" id="IPR003594">
    <property type="entry name" value="HATPase_dom"/>
</dbReference>
<feature type="domain" description="Histidine kinase" evidence="10">
    <location>
        <begin position="332"/>
        <end position="435"/>
    </location>
</feature>
<feature type="transmembrane region" description="Helical" evidence="9">
    <location>
        <begin position="84"/>
        <end position="105"/>
    </location>
</feature>
<dbReference type="GO" id="GO:0005524">
    <property type="term" value="F:ATP binding"/>
    <property type="evidence" value="ECO:0007669"/>
    <property type="project" value="UniProtKB-KW"/>
</dbReference>
<evidence type="ECO:0000256" key="6">
    <source>
        <dbReference type="ARBA" id="ARBA00022777"/>
    </source>
</evidence>
<gene>
    <name evidence="11" type="ORF">BFG57_05790</name>
</gene>
<sequence length="435" mass="50777">MGIVLLTILVSIPEMFMKTFFAMTIYQPSIRINKIRMAIFVTVAASSTHIFRAILPPFELFLLSTFLFSIIVLKYSLKMSWLNSFIITMIGYIVQAICEFTVIYIAQETANITLFDIQQSTKLKISLFYIYFIPLLMVTLYLRKSRRSEKIEKWFNSKYKWVTLFIFIQLIIGLTTHMLYYLELPPNFANLMRYPFFAVLMIVVTIIMLLYLRGIHNQEIAKNIELAEQPLIEEMDKLVKQWRSYKHDFYNHIEVLQMLINERKYDEAQEYMQSIYRHAVQSEESFPFKQPVIQALLNAKAVQAHDAGIHFSVKSDELFLFPNMKSYDAVIVLGNLIDNAIEALSCSSQQDKHINITYRRILNVFVLEISNNGPSIHERRIERIFDHGYTTKEAQGNQGIGLYTVKEIINRYGGELTVESTEENTLFEISMVVNT</sequence>
<feature type="transmembrane region" description="Helical" evidence="9">
    <location>
        <begin position="125"/>
        <end position="142"/>
    </location>
</feature>
<dbReference type="Pfam" id="PF14689">
    <property type="entry name" value="SPOB_a"/>
    <property type="match status" value="1"/>
</dbReference>
<dbReference type="Proteomes" id="UP000095209">
    <property type="component" value="Unassembled WGS sequence"/>
</dbReference>
<dbReference type="SMART" id="SM00387">
    <property type="entry name" value="HATPase_c"/>
    <property type="match status" value="1"/>
</dbReference>
<evidence type="ECO:0000256" key="8">
    <source>
        <dbReference type="ARBA" id="ARBA00023012"/>
    </source>
</evidence>
<feature type="transmembrane region" description="Helical" evidence="9">
    <location>
        <begin position="37"/>
        <end position="54"/>
    </location>
</feature>
<evidence type="ECO:0000256" key="2">
    <source>
        <dbReference type="ARBA" id="ARBA00012438"/>
    </source>
</evidence>